<keyword evidence="2" id="KW-1185">Reference proteome</keyword>
<accession>A0ABR1CLA2</accession>
<sequence length="142" mass="15986">MHSLNEECTEIVAVAGSRRVIDGDLRDTYFPTIEEQTLSECRFEEILKEKVLPMARVKNAGTEVTAKATMRRETDRRCKAVKLCSDEASTAFFLEIYTFSSLGGMSGRLEFPVHALGSVPISSFWNPECANFNNKNSRINKQ</sequence>
<comment type="caution">
    <text evidence="1">The sequence shown here is derived from an EMBL/GenBank/DDBJ whole genome shotgun (WGS) entry which is preliminary data.</text>
</comment>
<evidence type="ECO:0000313" key="1">
    <source>
        <dbReference type="EMBL" id="KAK6738740.1"/>
    </source>
</evidence>
<organism evidence="1 2">
    <name type="scientific">Necator americanus</name>
    <name type="common">Human hookworm</name>
    <dbReference type="NCBI Taxonomy" id="51031"/>
    <lineage>
        <taxon>Eukaryota</taxon>
        <taxon>Metazoa</taxon>
        <taxon>Ecdysozoa</taxon>
        <taxon>Nematoda</taxon>
        <taxon>Chromadorea</taxon>
        <taxon>Rhabditida</taxon>
        <taxon>Rhabditina</taxon>
        <taxon>Rhabditomorpha</taxon>
        <taxon>Strongyloidea</taxon>
        <taxon>Ancylostomatidae</taxon>
        <taxon>Bunostominae</taxon>
        <taxon>Necator</taxon>
    </lineage>
</organism>
<protein>
    <submittedName>
        <fullName evidence="1">Uncharacterized protein</fullName>
    </submittedName>
</protein>
<proteinExistence type="predicted"/>
<evidence type="ECO:0000313" key="2">
    <source>
        <dbReference type="Proteomes" id="UP001303046"/>
    </source>
</evidence>
<dbReference type="Proteomes" id="UP001303046">
    <property type="component" value="Unassembled WGS sequence"/>
</dbReference>
<name>A0ABR1CLA2_NECAM</name>
<gene>
    <name evidence="1" type="primary">Necator_chrII.g8488</name>
    <name evidence="1" type="ORF">RB195_020694</name>
</gene>
<dbReference type="EMBL" id="JAVFWL010000002">
    <property type="protein sequence ID" value="KAK6738740.1"/>
    <property type="molecule type" value="Genomic_DNA"/>
</dbReference>
<reference evidence="1 2" key="1">
    <citation type="submission" date="2023-08" db="EMBL/GenBank/DDBJ databases">
        <title>A Necator americanus chromosomal reference genome.</title>
        <authorList>
            <person name="Ilik V."/>
            <person name="Petrzelkova K.J."/>
            <person name="Pardy F."/>
            <person name="Fuh T."/>
            <person name="Niatou-Singa F.S."/>
            <person name="Gouil Q."/>
            <person name="Baker L."/>
            <person name="Ritchie M.E."/>
            <person name="Jex A.R."/>
            <person name="Gazzola D."/>
            <person name="Li H."/>
            <person name="Toshio Fujiwara R."/>
            <person name="Zhan B."/>
            <person name="Aroian R.V."/>
            <person name="Pafco B."/>
            <person name="Schwarz E.M."/>
        </authorList>
    </citation>
    <scope>NUCLEOTIDE SEQUENCE [LARGE SCALE GENOMIC DNA]</scope>
    <source>
        <strain evidence="1 2">Aroian</strain>
        <tissue evidence="1">Whole animal</tissue>
    </source>
</reference>